<evidence type="ECO:0000313" key="1">
    <source>
        <dbReference type="EMBL" id="GIG43977.1"/>
    </source>
</evidence>
<reference evidence="1" key="1">
    <citation type="submission" date="2021-01" db="EMBL/GenBank/DDBJ databases">
        <title>Whole genome shotgun sequence of Dactylosporangium siamense NBRC 106093.</title>
        <authorList>
            <person name="Komaki H."/>
            <person name="Tamura T."/>
        </authorList>
    </citation>
    <scope>NUCLEOTIDE SEQUENCE</scope>
    <source>
        <strain evidence="1">NBRC 106093</strain>
    </source>
</reference>
<proteinExistence type="predicted"/>
<gene>
    <name evidence="1" type="ORF">Dsi01nite_020180</name>
</gene>
<accession>A0A919U6Y5</accession>
<protein>
    <recommendedName>
        <fullName evidence="3">Cyclase</fullName>
    </recommendedName>
</protein>
<organism evidence="1 2">
    <name type="scientific">Dactylosporangium siamense</name>
    <dbReference type="NCBI Taxonomy" id="685454"/>
    <lineage>
        <taxon>Bacteria</taxon>
        <taxon>Bacillati</taxon>
        <taxon>Actinomycetota</taxon>
        <taxon>Actinomycetes</taxon>
        <taxon>Micromonosporales</taxon>
        <taxon>Micromonosporaceae</taxon>
        <taxon>Dactylosporangium</taxon>
    </lineage>
</organism>
<evidence type="ECO:0000313" key="2">
    <source>
        <dbReference type="Proteomes" id="UP000660611"/>
    </source>
</evidence>
<sequence>MLREMRYRGPSLDELHENYAKRHRIDEAAPFRSAYEVTIDAPAGRVWDLLADPVKWPAFDPAIRDVRTASDDAVAVDTQFIWVNGRTTITSRFAVVEPLREITWTGTAMGSRAIHRHLITPRGDGASLLQTEESMSGALLGLFYSSTKLHAELIRWLTSIKAAAERTRGRV</sequence>
<comment type="caution">
    <text evidence="1">The sequence shown here is derived from an EMBL/GenBank/DDBJ whole genome shotgun (WGS) entry which is preliminary data.</text>
</comment>
<keyword evidence="2" id="KW-1185">Reference proteome</keyword>
<dbReference type="SUPFAM" id="SSF55961">
    <property type="entry name" value="Bet v1-like"/>
    <property type="match status" value="1"/>
</dbReference>
<dbReference type="Proteomes" id="UP000660611">
    <property type="component" value="Unassembled WGS sequence"/>
</dbReference>
<name>A0A919U6Y5_9ACTN</name>
<dbReference type="InterPro" id="IPR023393">
    <property type="entry name" value="START-like_dom_sf"/>
</dbReference>
<dbReference type="Pfam" id="PF10604">
    <property type="entry name" value="Polyketide_cyc2"/>
    <property type="match status" value="1"/>
</dbReference>
<dbReference type="Gene3D" id="3.30.530.20">
    <property type="match status" value="1"/>
</dbReference>
<dbReference type="EMBL" id="BONQ01000029">
    <property type="protein sequence ID" value="GIG43977.1"/>
    <property type="molecule type" value="Genomic_DNA"/>
</dbReference>
<evidence type="ECO:0008006" key="3">
    <source>
        <dbReference type="Google" id="ProtNLM"/>
    </source>
</evidence>
<dbReference type="InterPro" id="IPR019587">
    <property type="entry name" value="Polyketide_cyclase/dehydratase"/>
</dbReference>
<dbReference type="AlphaFoldDB" id="A0A919U6Y5"/>